<dbReference type="GO" id="GO:0070941">
    <property type="term" value="P:eisosome assembly"/>
    <property type="evidence" value="ECO:0007669"/>
    <property type="project" value="TreeGrafter"/>
</dbReference>
<dbReference type="PANTHER" id="PTHR28165:SF1">
    <property type="entry name" value="NON-CLASSICAL EXPORT PROTEIN 2-RELATED"/>
    <property type="match status" value="1"/>
</dbReference>
<dbReference type="GO" id="GO:0005886">
    <property type="term" value="C:plasma membrane"/>
    <property type="evidence" value="ECO:0007669"/>
    <property type="project" value="TreeGrafter"/>
</dbReference>
<sequence length="173" mass="18801">MAVSKLVNLTARSFQFIWTVIIMGLVGNMIATANHNNTAVVNYAMFVAAFSLFTLFYTIPASFKEGLSFHPIILLVVDLLNTIFFFCAGVALASKLRVHSCGNYGYLVSNSVINSSQFHLKKRCHEAQAVTAFMWFAFAAYLISLVISGMSSSGPTNLRSGGVRRGGPAMSQV</sequence>
<dbReference type="OrthoDB" id="5423111at2759"/>
<accession>A0A164ZD17</accession>
<evidence type="ECO:0000256" key="3">
    <source>
        <dbReference type="ARBA" id="ARBA00022989"/>
    </source>
</evidence>
<feature type="transmembrane region" description="Helical" evidence="5">
    <location>
        <begin position="15"/>
        <end position="33"/>
    </location>
</feature>
<reference evidence="7 8" key="1">
    <citation type="journal article" date="2016" name="Fungal Biol.">
        <title>The genome of Xylona heveae provides a window into fungal endophytism.</title>
        <authorList>
            <person name="Gazis R."/>
            <person name="Kuo A."/>
            <person name="Riley R."/>
            <person name="LaButti K."/>
            <person name="Lipzen A."/>
            <person name="Lin J."/>
            <person name="Amirebrahimi M."/>
            <person name="Hesse C.N."/>
            <person name="Spatafora J.W."/>
            <person name="Henrissat B."/>
            <person name="Hainaut M."/>
            <person name="Grigoriev I.V."/>
            <person name="Hibbett D.S."/>
        </authorList>
    </citation>
    <scope>NUCLEOTIDE SEQUENCE [LARGE SCALE GENOMIC DNA]</scope>
    <source>
        <strain evidence="7 8">TC161</strain>
    </source>
</reference>
<feature type="domain" description="MARVEL" evidence="6">
    <location>
        <begin position="10"/>
        <end position="146"/>
    </location>
</feature>
<dbReference type="InterPro" id="IPR052649">
    <property type="entry name" value="NCE102-like"/>
</dbReference>
<dbReference type="EMBL" id="KV407468">
    <property type="protein sequence ID" value="KZF18949.1"/>
    <property type="molecule type" value="Genomic_DNA"/>
</dbReference>
<dbReference type="GO" id="GO:0072659">
    <property type="term" value="P:protein localization to plasma membrane"/>
    <property type="evidence" value="ECO:0007669"/>
    <property type="project" value="TreeGrafter"/>
</dbReference>
<evidence type="ECO:0000313" key="8">
    <source>
        <dbReference type="Proteomes" id="UP000076632"/>
    </source>
</evidence>
<dbReference type="RefSeq" id="XP_018184504.1">
    <property type="nucleotide sequence ID" value="XM_018331375.1"/>
</dbReference>
<organism evidence="7 8">
    <name type="scientific">Xylona heveae (strain CBS 132557 / TC161)</name>
    <dbReference type="NCBI Taxonomy" id="1328760"/>
    <lineage>
        <taxon>Eukaryota</taxon>
        <taxon>Fungi</taxon>
        <taxon>Dikarya</taxon>
        <taxon>Ascomycota</taxon>
        <taxon>Pezizomycotina</taxon>
        <taxon>Xylonomycetes</taxon>
        <taxon>Xylonales</taxon>
        <taxon>Xylonaceae</taxon>
        <taxon>Xylona</taxon>
    </lineage>
</organism>
<keyword evidence="8" id="KW-1185">Reference proteome</keyword>
<comment type="subcellular location">
    <subcellularLocation>
        <location evidence="1">Membrane</location>
        <topology evidence="1">Multi-pass membrane protein</topology>
    </subcellularLocation>
</comment>
<dbReference type="GO" id="GO:0032126">
    <property type="term" value="C:eisosome"/>
    <property type="evidence" value="ECO:0007669"/>
    <property type="project" value="TreeGrafter"/>
</dbReference>
<proteinExistence type="predicted"/>
<evidence type="ECO:0000256" key="2">
    <source>
        <dbReference type="ARBA" id="ARBA00022692"/>
    </source>
</evidence>
<dbReference type="OMA" id="AFMWFLW"/>
<keyword evidence="3 5" id="KW-1133">Transmembrane helix</keyword>
<evidence type="ECO:0000256" key="5">
    <source>
        <dbReference type="SAM" id="Phobius"/>
    </source>
</evidence>
<dbReference type="GeneID" id="28896512"/>
<evidence type="ECO:0000256" key="1">
    <source>
        <dbReference type="ARBA" id="ARBA00004141"/>
    </source>
</evidence>
<protein>
    <submittedName>
        <fullName evidence="7">Non-classical export protein Nce102</fullName>
    </submittedName>
</protein>
<name>A0A164ZD17_XYLHT</name>
<dbReference type="FunCoup" id="A0A164ZD17">
    <property type="interactions" value="80"/>
</dbReference>
<evidence type="ECO:0000313" key="7">
    <source>
        <dbReference type="EMBL" id="KZF18949.1"/>
    </source>
</evidence>
<keyword evidence="2 5" id="KW-0812">Transmembrane</keyword>
<evidence type="ECO:0000256" key="4">
    <source>
        <dbReference type="ARBA" id="ARBA00023136"/>
    </source>
</evidence>
<dbReference type="AlphaFoldDB" id="A0A164ZD17"/>
<feature type="transmembrane region" description="Helical" evidence="5">
    <location>
        <begin position="72"/>
        <end position="93"/>
    </location>
</feature>
<dbReference type="Pfam" id="PF01284">
    <property type="entry name" value="MARVEL"/>
    <property type="match status" value="1"/>
</dbReference>
<keyword evidence="4 5" id="KW-0472">Membrane</keyword>
<feature type="transmembrane region" description="Helical" evidence="5">
    <location>
        <begin position="129"/>
        <end position="150"/>
    </location>
</feature>
<evidence type="ECO:0000259" key="6">
    <source>
        <dbReference type="Pfam" id="PF01284"/>
    </source>
</evidence>
<dbReference type="InterPro" id="IPR008253">
    <property type="entry name" value="Marvel"/>
</dbReference>
<gene>
    <name evidence="7" type="ORF">L228DRAFT_241990</name>
</gene>
<dbReference type="InParanoid" id="A0A164ZD17"/>
<feature type="transmembrane region" description="Helical" evidence="5">
    <location>
        <begin position="40"/>
        <end position="60"/>
    </location>
</feature>
<dbReference type="Proteomes" id="UP000076632">
    <property type="component" value="Unassembled WGS sequence"/>
</dbReference>
<dbReference type="PANTHER" id="PTHR28165">
    <property type="entry name" value="NON-CLASSICAL EXPORT PROTEIN 2-RELATED"/>
    <property type="match status" value="1"/>
</dbReference>